<dbReference type="Pfam" id="PF04219">
    <property type="entry name" value="DUF413"/>
    <property type="match status" value="1"/>
</dbReference>
<comment type="similarity">
    <text evidence="1">Belongs to the MaoP family.</text>
</comment>
<evidence type="ECO:0000313" key="4">
    <source>
        <dbReference type="Proteomes" id="UP001209854"/>
    </source>
</evidence>
<proteinExistence type="inferred from homology"/>
<keyword evidence="4" id="KW-1185">Reference proteome</keyword>
<protein>
    <recommendedName>
        <fullName evidence="2">Macrodomain Ori protein</fullName>
    </recommendedName>
</protein>
<comment type="caution">
    <text evidence="3">The sequence shown here is derived from an EMBL/GenBank/DDBJ whole genome shotgun (WGS) entry which is preliminary data.</text>
</comment>
<gene>
    <name evidence="3" type="ORF">NX722_02870</name>
</gene>
<accession>A0ABT3MQF5</accession>
<evidence type="ECO:0000313" key="3">
    <source>
        <dbReference type="EMBL" id="MCW7551602.1"/>
    </source>
</evidence>
<sequence length="106" mass="12389">MDKSKREQHIKFIGKSLSDIASIGWLLTVRERNVLQKYGAWMEALMNGSLQPVTEEQEHFISAASGKIKATTEYELIWKRVLSIRKEYSEKPNKPPKDVRILFRNR</sequence>
<dbReference type="RefSeq" id="WP_262566642.1">
    <property type="nucleotide sequence ID" value="NZ_JAPFCC010000001.1"/>
</dbReference>
<evidence type="ECO:0000256" key="1">
    <source>
        <dbReference type="ARBA" id="ARBA00093464"/>
    </source>
</evidence>
<dbReference type="Proteomes" id="UP001209854">
    <property type="component" value="Unassembled WGS sequence"/>
</dbReference>
<dbReference type="EMBL" id="JAPFCC010000001">
    <property type="protein sequence ID" value="MCW7551602.1"/>
    <property type="molecule type" value="Genomic_DNA"/>
</dbReference>
<evidence type="ECO:0000256" key="2">
    <source>
        <dbReference type="ARBA" id="ARBA00093628"/>
    </source>
</evidence>
<dbReference type="InterPro" id="IPR007335">
    <property type="entry name" value="DUF413"/>
</dbReference>
<organism evidence="3 4">
    <name type="scientific">Endozoicomonas gorgoniicola</name>
    <dbReference type="NCBI Taxonomy" id="1234144"/>
    <lineage>
        <taxon>Bacteria</taxon>
        <taxon>Pseudomonadati</taxon>
        <taxon>Pseudomonadota</taxon>
        <taxon>Gammaproteobacteria</taxon>
        <taxon>Oceanospirillales</taxon>
        <taxon>Endozoicomonadaceae</taxon>
        <taxon>Endozoicomonas</taxon>
    </lineage>
</organism>
<reference evidence="3 4" key="1">
    <citation type="submission" date="2022-10" db="EMBL/GenBank/DDBJ databases">
        <title>High-quality genome sequences of two octocoral-associated bacteria, Endozoicomonas euniceicola EF212 and Endozoicomonas gorgoniicola PS125.</title>
        <authorList>
            <person name="Chiou Y.-J."/>
            <person name="Chen Y.-H."/>
        </authorList>
    </citation>
    <scope>NUCLEOTIDE SEQUENCE [LARGE SCALE GENOMIC DNA]</scope>
    <source>
        <strain evidence="3 4">PS125</strain>
    </source>
</reference>
<name>A0ABT3MQF5_9GAMM</name>